<evidence type="ECO:0000256" key="1">
    <source>
        <dbReference type="SAM" id="MobiDB-lite"/>
    </source>
</evidence>
<keyword evidence="3" id="KW-1185">Reference proteome</keyword>
<evidence type="ECO:0000313" key="2">
    <source>
        <dbReference type="EMBL" id="MBC6009267.1"/>
    </source>
</evidence>
<dbReference type="Proteomes" id="UP000603474">
    <property type="component" value="Unassembled WGS sequence"/>
</dbReference>
<proteinExistence type="predicted"/>
<protein>
    <submittedName>
        <fullName evidence="2">Uncharacterized protein</fullName>
    </submittedName>
</protein>
<evidence type="ECO:0000313" key="3">
    <source>
        <dbReference type="Proteomes" id="UP000603474"/>
    </source>
</evidence>
<sequence length="49" mass="5805">MFVEEDELERNKQLLDLRTSVLEAEEERLKGKPTMSISEARKALDKRRD</sequence>
<feature type="region of interest" description="Disordered" evidence="1">
    <location>
        <begin position="30"/>
        <end position="49"/>
    </location>
</feature>
<comment type="caution">
    <text evidence="2">The sequence shown here is derived from an EMBL/GenBank/DDBJ whole genome shotgun (WGS) entry which is preliminary data.</text>
</comment>
<feature type="compositionally biased region" description="Basic and acidic residues" evidence="1">
    <location>
        <begin position="39"/>
        <end position="49"/>
    </location>
</feature>
<name>A0ABR7K9T6_9FIRM</name>
<dbReference type="RefSeq" id="WP_187011816.1">
    <property type="nucleotide sequence ID" value="NZ_JACRWG010000007.1"/>
</dbReference>
<reference evidence="2 3" key="1">
    <citation type="submission" date="2020-08" db="EMBL/GenBank/DDBJ databases">
        <authorList>
            <person name="Liu C."/>
            <person name="Sun Q."/>
        </authorList>
    </citation>
    <scope>NUCLEOTIDE SEQUENCE [LARGE SCALE GENOMIC DNA]</scope>
    <source>
        <strain evidence="2 3">NSJ-22</strain>
    </source>
</reference>
<organism evidence="2 3">
    <name type="scientific">Catenibacterium faecis</name>
    <dbReference type="NCBI Taxonomy" id="2764323"/>
    <lineage>
        <taxon>Bacteria</taxon>
        <taxon>Bacillati</taxon>
        <taxon>Bacillota</taxon>
        <taxon>Erysipelotrichia</taxon>
        <taxon>Erysipelotrichales</taxon>
        <taxon>Coprobacillaceae</taxon>
        <taxon>Catenibacterium</taxon>
    </lineage>
</organism>
<dbReference type="EMBL" id="JACRWG010000007">
    <property type="protein sequence ID" value="MBC6009267.1"/>
    <property type="molecule type" value="Genomic_DNA"/>
</dbReference>
<gene>
    <name evidence="2" type="ORF">H8909_03245</name>
</gene>
<accession>A0ABR7K9T6</accession>